<gene>
    <name evidence="2" type="ORF">CONLIGDRAFT_710373</name>
</gene>
<proteinExistence type="predicted"/>
<evidence type="ECO:0000256" key="1">
    <source>
        <dbReference type="SAM" id="MobiDB-lite"/>
    </source>
</evidence>
<reference evidence="2 3" key="1">
    <citation type="submission" date="2016-10" db="EMBL/GenBank/DDBJ databases">
        <title>Draft genome sequence of Coniochaeta ligniaria NRRL30616, a lignocellulolytic fungus for bioabatement of inhibitors in plant biomass hydrolysates.</title>
        <authorList>
            <consortium name="DOE Joint Genome Institute"/>
            <person name="Jimenez D.J."/>
            <person name="Hector R.E."/>
            <person name="Riley R."/>
            <person name="Sun H."/>
            <person name="Grigoriev I.V."/>
            <person name="Van Elsas J.D."/>
            <person name="Nichols N.N."/>
        </authorList>
    </citation>
    <scope>NUCLEOTIDE SEQUENCE [LARGE SCALE GENOMIC DNA]</scope>
    <source>
        <strain evidence="2 3">NRRL 30616</strain>
    </source>
</reference>
<evidence type="ECO:0000313" key="2">
    <source>
        <dbReference type="EMBL" id="OIW35140.1"/>
    </source>
</evidence>
<dbReference type="AlphaFoldDB" id="A0A1J7K0A3"/>
<protein>
    <submittedName>
        <fullName evidence="2">Uncharacterized protein</fullName>
    </submittedName>
</protein>
<dbReference type="InParanoid" id="A0A1J7K0A3"/>
<keyword evidence="3" id="KW-1185">Reference proteome</keyword>
<dbReference type="Proteomes" id="UP000182658">
    <property type="component" value="Unassembled WGS sequence"/>
</dbReference>
<name>A0A1J7K0A3_9PEZI</name>
<evidence type="ECO:0000313" key="3">
    <source>
        <dbReference type="Proteomes" id="UP000182658"/>
    </source>
</evidence>
<accession>A0A1J7K0A3</accession>
<feature type="region of interest" description="Disordered" evidence="1">
    <location>
        <begin position="103"/>
        <end position="168"/>
    </location>
</feature>
<dbReference type="EMBL" id="KV875093">
    <property type="protein sequence ID" value="OIW35140.1"/>
    <property type="molecule type" value="Genomic_DNA"/>
</dbReference>
<sequence>MYLELQLVNEYERGPGSSGERDNAVGNALTRHSADAVMSAVGEAFARHYPANRRTVTQNLTRPVYINNLTVNTTVLYNGTLPSGATAWPSPAPVYQSLPWHSGEQQYLGAQNPRVQEYESSDNEPDEDEESDEEQESDEEHESDEEQESDEESGEDESDEYSSGMSSE</sequence>
<feature type="compositionally biased region" description="Acidic residues" evidence="1">
    <location>
        <begin position="119"/>
        <end position="160"/>
    </location>
</feature>
<organism evidence="2 3">
    <name type="scientific">Coniochaeta ligniaria NRRL 30616</name>
    <dbReference type="NCBI Taxonomy" id="1408157"/>
    <lineage>
        <taxon>Eukaryota</taxon>
        <taxon>Fungi</taxon>
        <taxon>Dikarya</taxon>
        <taxon>Ascomycota</taxon>
        <taxon>Pezizomycotina</taxon>
        <taxon>Sordariomycetes</taxon>
        <taxon>Sordariomycetidae</taxon>
        <taxon>Coniochaetales</taxon>
        <taxon>Coniochaetaceae</taxon>
        <taxon>Coniochaeta</taxon>
    </lineage>
</organism>